<keyword evidence="1" id="KW-1133">Transmembrane helix</keyword>
<evidence type="ECO:0000313" key="4">
    <source>
        <dbReference type="Proteomes" id="UP000004968"/>
    </source>
</evidence>
<keyword evidence="1" id="KW-0812">Transmembrane</keyword>
<comment type="caution">
    <text evidence="3">The sequence shown here is derived from an EMBL/GenBank/DDBJ whole genome shotgun (WGS) entry which is preliminary data.</text>
</comment>
<evidence type="ECO:0000256" key="1">
    <source>
        <dbReference type="SAM" id="Phobius"/>
    </source>
</evidence>
<dbReference type="AlphaFoldDB" id="D3AUB1"/>
<dbReference type="Proteomes" id="UP000004968">
    <property type="component" value="Unassembled WGS sequence"/>
</dbReference>
<feature type="domain" description="Phosphatidic acid phosphatase type 2/haloperoxidase" evidence="2">
    <location>
        <begin position="55"/>
        <end position="112"/>
    </location>
</feature>
<dbReference type="HOGENOM" id="CLU_2116121_0_0_9"/>
<gene>
    <name evidence="3" type="ORF">CLOSTHATH_07225</name>
</gene>
<name>D3AUB1_9FIRM</name>
<dbReference type="RefSeq" id="WP_006777621.1">
    <property type="nucleotide sequence ID" value="NZ_GG668053.1"/>
</dbReference>
<reference evidence="3 4" key="1">
    <citation type="submission" date="2010-01" db="EMBL/GenBank/DDBJ databases">
        <authorList>
            <person name="Weinstock G."/>
            <person name="Sodergren E."/>
            <person name="Clifton S."/>
            <person name="Fulton L."/>
            <person name="Fulton B."/>
            <person name="Courtney L."/>
            <person name="Fronick C."/>
            <person name="Harrison M."/>
            <person name="Strong C."/>
            <person name="Farmer C."/>
            <person name="Delahaunty K."/>
            <person name="Markovic C."/>
            <person name="Hall O."/>
            <person name="Minx P."/>
            <person name="Tomlinson C."/>
            <person name="Mitreva M."/>
            <person name="Nelson J."/>
            <person name="Hou S."/>
            <person name="Wollam A."/>
            <person name="Pepin K.H."/>
            <person name="Johnson M."/>
            <person name="Bhonagiri V."/>
            <person name="Nash W.E."/>
            <person name="Warren W."/>
            <person name="Chinwalla A."/>
            <person name="Mardis E.R."/>
            <person name="Wilson R.K."/>
        </authorList>
    </citation>
    <scope>NUCLEOTIDE SEQUENCE [LARGE SCALE GENOMIC DNA]</scope>
    <source>
        <strain evidence="3 4">DSM 13479</strain>
    </source>
</reference>
<feature type="non-terminal residue" evidence="3">
    <location>
        <position position="114"/>
    </location>
</feature>
<feature type="transmembrane region" description="Helical" evidence="1">
    <location>
        <begin position="54"/>
        <end position="72"/>
    </location>
</feature>
<dbReference type="SUPFAM" id="SSF48317">
    <property type="entry name" value="Acid phosphatase/Vanadium-dependent haloperoxidase"/>
    <property type="match status" value="1"/>
</dbReference>
<dbReference type="Pfam" id="PF01569">
    <property type="entry name" value="PAP2"/>
    <property type="match status" value="1"/>
</dbReference>
<dbReference type="InterPro" id="IPR000326">
    <property type="entry name" value="PAP2/HPO"/>
</dbReference>
<proteinExistence type="predicted"/>
<sequence>MIEAEFGILYFLQSLHTPWLDAVMKNITHLGDSGIFWILTGLALFCFKKTRRMGFCVLLSLAGGLLIGNIFLKNLVARDRPCWIDPTIQLLVASPKDFSFPSGHTMASFEAAVS</sequence>
<evidence type="ECO:0000259" key="2">
    <source>
        <dbReference type="Pfam" id="PF01569"/>
    </source>
</evidence>
<accession>D3AUB1</accession>
<protein>
    <recommendedName>
        <fullName evidence="2">Phosphatidic acid phosphatase type 2/haloperoxidase domain-containing protein</fullName>
    </recommendedName>
</protein>
<dbReference type="EMBL" id="ACIO01001027">
    <property type="protein sequence ID" value="EFC94596.1"/>
    <property type="molecule type" value="Genomic_DNA"/>
</dbReference>
<keyword evidence="1" id="KW-0472">Membrane</keyword>
<evidence type="ECO:0000313" key="3">
    <source>
        <dbReference type="EMBL" id="EFC94596.1"/>
    </source>
</evidence>
<organism evidence="3 4">
    <name type="scientific">Hungatella hathewayi DSM 13479</name>
    <dbReference type="NCBI Taxonomy" id="566550"/>
    <lineage>
        <taxon>Bacteria</taxon>
        <taxon>Bacillati</taxon>
        <taxon>Bacillota</taxon>
        <taxon>Clostridia</taxon>
        <taxon>Lachnospirales</taxon>
        <taxon>Lachnospiraceae</taxon>
        <taxon>Hungatella</taxon>
    </lineage>
</organism>
<dbReference type="InterPro" id="IPR036938">
    <property type="entry name" value="PAP2/HPO_sf"/>
</dbReference>
<dbReference type="Gene3D" id="1.20.144.10">
    <property type="entry name" value="Phosphatidic acid phosphatase type 2/haloperoxidase"/>
    <property type="match status" value="1"/>
</dbReference>
<feature type="transmembrane region" description="Helical" evidence="1">
    <location>
        <begin position="27"/>
        <end position="47"/>
    </location>
</feature>